<organism evidence="1 2">
    <name type="scientific">Ralstonia mojiangensis</name>
    <dbReference type="NCBI Taxonomy" id="2953895"/>
    <lineage>
        <taxon>Bacteria</taxon>
        <taxon>Pseudomonadati</taxon>
        <taxon>Pseudomonadota</taxon>
        <taxon>Betaproteobacteria</taxon>
        <taxon>Burkholderiales</taxon>
        <taxon>Burkholderiaceae</taxon>
        <taxon>Ralstonia</taxon>
    </lineage>
</organism>
<proteinExistence type="predicted"/>
<dbReference type="NCBIfam" id="TIGR04042">
    <property type="entry name" value="MSMEG_0570_fam"/>
    <property type="match status" value="1"/>
</dbReference>
<dbReference type="Proteomes" id="UP001164374">
    <property type="component" value="Unassembled WGS sequence"/>
</dbReference>
<accession>A0AAE3I8C5</accession>
<gene>
    <name evidence="1" type="ORF">N5I87_24920</name>
</gene>
<sequence>MPVTHFRLQWPDGSIAVCYSPSSIVRDYFTAGQEYPLDDFLTRARQALGNASDRVRAKYGYFCSSATDQLAVIEATAERFSGQPDAKVRFIDFDGGSSAHSK</sequence>
<dbReference type="EMBL" id="JAOCQJ010000010">
    <property type="protein sequence ID" value="MCT7319275.1"/>
    <property type="molecule type" value="Genomic_DNA"/>
</dbReference>
<dbReference type="RefSeq" id="WP_260800980.1">
    <property type="nucleotide sequence ID" value="NZ_JAOCQJ010000010.1"/>
</dbReference>
<evidence type="ECO:0000313" key="2">
    <source>
        <dbReference type="Proteomes" id="UP001164374"/>
    </source>
</evidence>
<name>A0AAE3I8C5_9RALS</name>
<dbReference type="InterPro" id="IPR023846">
    <property type="entry name" value="CHP04042_MSMEG0570"/>
</dbReference>
<comment type="caution">
    <text evidence="1">The sequence shown here is derived from an EMBL/GenBank/DDBJ whole genome shotgun (WGS) entry which is preliminary data.</text>
</comment>
<reference evidence="1" key="1">
    <citation type="journal article" date="2023" name="Front. Microbiol.">
        <title>Ralstonia chuxiongensis sp. nov., Ralstonia mojiangensis sp. nov., and Ralstonia soli sp. nov., isolated from tobacco fields, are three novel species in the family Burkholderiaceae.</title>
        <authorList>
            <person name="Lu C.H."/>
            <person name="Zhang Y.Y."/>
            <person name="Jiang N."/>
            <person name="Chen W."/>
            <person name="Shao X."/>
            <person name="Zhao Z.M."/>
            <person name="Lu W.L."/>
            <person name="Hu X."/>
            <person name="Xi Y.X."/>
            <person name="Zou S.Y."/>
            <person name="Wei Q.J."/>
            <person name="Lin Z.L."/>
            <person name="Gong L."/>
            <person name="Gai X.T."/>
            <person name="Zhang L.Q."/>
            <person name="Li J.Y."/>
            <person name="Jin Y."/>
            <person name="Xia Z.Y."/>
        </authorList>
    </citation>
    <scope>NUCLEOTIDE SEQUENCE</scope>
    <source>
        <strain evidence="1">22TCCZM01-4</strain>
    </source>
</reference>
<reference evidence="1" key="2">
    <citation type="submission" date="2023-02" db="EMBL/GenBank/DDBJ databases">
        <authorList>
            <person name="Lu C.-H."/>
        </authorList>
    </citation>
    <scope>NUCLEOTIDE SEQUENCE</scope>
    <source>
        <strain evidence="1">22TCCZM01-4</strain>
    </source>
</reference>
<evidence type="ECO:0000313" key="1">
    <source>
        <dbReference type="EMBL" id="MCT7319275.1"/>
    </source>
</evidence>
<protein>
    <submittedName>
        <fullName evidence="1">MSMEG_0570 family nitrogen starvation response protein</fullName>
    </submittedName>
</protein>
<dbReference type="AlphaFoldDB" id="A0AAE3I8C5"/>